<keyword evidence="3 9" id="KW-0812">Transmembrane</keyword>
<evidence type="ECO:0000256" key="5">
    <source>
        <dbReference type="ARBA" id="ARBA00022840"/>
    </source>
</evidence>
<evidence type="ECO:0000256" key="9">
    <source>
        <dbReference type="SAM" id="Phobius"/>
    </source>
</evidence>
<dbReference type="EMBL" id="JALJOT010000002">
    <property type="protein sequence ID" value="KAK9917276.1"/>
    <property type="molecule type" value="Genomic_DNA"/>
</dbReference>
<sequence>MTVLWSIFVPAVVFAHVLGGVLLLYSLEKVSGVVSKSWKRIFGRFRSGAKTNDADQLERSSGTTPTGGPTAELEAAAHKARAVNAWKRGCNCEEGCYCVDRWVERNRKDVEAGNTTASHLAVQYPADLAWFDVTCHVLDQKTLKQKQVLHPSSGNAYPGECVALLGPSGAGKSTLLDILSLRKSSGKVKGQVQMNGRPLGVQFKRNSAYVAQEDCFVPTMSAWETLKFTATLTLPKAVSPEERRTRIEEVLKIMGLWRSRDTQVGGALPGGILVRGLSGGEKRRLNIACALISAPSILFLDEPTTGLDSFAALNVMEHMSNLADLGHTIIASIHQPRSAIWDMFDKCVVLSEGHNLYFGSPKRALDWFSDALGYSYSYQRDGAVSDWLMDLVSVGFQKPASYHSRSMCSVHDVRRAAAAFAKERKEEAREERAEKGMSGRASPNKPSTPRGIGRQASAKVAPVAGGAPVRSRSTMGKAGSIASLEELEAVGKAQVKKQMEWASGKYAASWWTQFRILLNRAMLGQLRNPTDTTSRLFLSTWVGCLAGLAFYDLPAGPDSVTRRLALLFFILLLFELLPFCYMSFYVADRRFFAADISNDLYHPSAYYLSSVIASIPFVIINSLCGCLCAYGLAGLRLSAHAVLLNLCITALQSMISIQLQVFCVWLTPNQDLAYVLATGYVAASILLSGFYLRIDDMKLAVMRGLSYLSYTKYAMEAVSKLELTGIVYPPCGPGTFGNAMPQAAALGPGAGGADAAQLAAMQQNGAMATGQAPGQWSPPAEQWSPPAGGWSPPAGQNWQSPSPASWWQSPPPNGRAWSPASFGRHLLQADSEVVQIASGGLTPHCNTTGDDLLDFWGYKLSIGTCVGILLAFYVIFHIGSYLALSKLYKQKR</sequence>
<keyword evidence="6 9" id="KW-1133">Transmembrane helix</keyword>
<accession>A0ABR2YZY9</accession>
<evidence type="ECO:0000256" key="1">
    <source>
        <dbReference type="ARBA" id="ARBA00004141"/>
    </source>
</evidence>
<evidence type="ECO:0000256" key="6">
    <source>
        <dbReference type="ARBA" id="ARBA00022989"/>
    </source>
</evidence>
<dbReference type="SMART" id="SM00382">
    <property type="entry name" value="AAA"/>
    <property type="match status" value="1"/>
</dbReference>
<comment type="subcellular location">
    <subcellularLocation>
        <location evidence="1">Membrane</location>
        <topology evidence="1">Multi-pass membrane protein</topology>
    </subcellularLocation>
</comment>
<feature type="region of interest" description="Disordered" evidence="8">
    <location>
        <begin position="424"/>
        <end position="474"/>
    </location>
</feature>
<dbReference type="PROSITE" id="PS00211">
    <property type="entry name" value="ABC_TRANSPORTER_1"/>
    <property type="match status" value="1"/>
</dbReference>
<evidence type="ECO:0000313" key="12">
    <source>
        <dbReference type="Proteomes" id="UP001491310"/>
    </source>
</evidence>
<evidence type="ECO:0000256" key="2">
    <source>
        <dbReference type="ARBA" id="ARBA00022448"/>
    </source>
</evidence>
<dbReference type="Pfam" id="PF00005">
    <property type="entry name" value="ABC_tran"/>
    <property type="match status" value="1"/>
</dbReference>
<keyword evidence="4" id="KW-0547">Nucleotide-binding</keyword>
<dbReference type="InterPro" id="IPR050352">
    <property type="entry name" value="ABCG_transporters"/>
</dbReference>
<evidence type="ECO:0000256" key="3">
    <source>
        <dbReference type="ARBA" id="ARBA00022692"/>
    </source>
</evidence>
<feature type="compositionally biased region" description="Low complexity" evidence="8">
    <location>
        <begin position="460"/>
        <end position="469"/>
    </location>
</feature>
<organism evidence="11 12">
    <name type="scientific">Coccomyxa subellipsoidea</name>
    <dbReference type="NCBI Taxonomy" id="248742"/>
    <lineage>
        <taxon>Eukaryota</taxon>
        <taxon>Viridiplantae</taxon>
        <taxon>Chlorophyta</taxon>
        <taxon>core chlorophytes</taxon>
        <taxon>Trebouxiophyceae</taxon>
        <taxon>Trebouxiophyceae incertae sedis</taxon>
        <taxon>Coccomyxaceae</taxon>
        <taxon>Coccomyxa</taxon>
    </lineage>
</organism>
<proteinExistence type="predicted"/>
<feature type="domain" description="ABC transporter" evidence="10">
    <location>
        <begin position="128"/>
        <end position="377"/>
    </location>
</feature>
<dbReference type="SUPFAM" id="SSF52540">
    <property type="entry name" value="P-loop containing nucleoside triphosphate hydrolases"/>
    <property type="match status" value="1"/>
</dbReference>
<dbReference type="InterPro" id="IPR003439">
    <property type="entry name" value="ABC_transporter-like_ATP-bd"/>
</dbReference>
<feature type="region of interest" description="Disordered" evidence="8">
    <location>
        <begin position="768"/>
        <end position="813"/>
    </location>
</feature>
<dbReference type="PROSITE" id="PS50893">
    <property type="entry name" value="ABC_TRANSPORTER_2"/>
    <property type="match status" value="1"/>
</dbReference>
<dbReference type="PANTHER" id="PTHR48041:SF139">
    <property type="entry name" value="PROTEIN SCARLET"/>
    <property type="match status" value="1"/>
</dbReference>
<protein>
    <recommendedName>
        <fullName evidence="10">ABC transporter domain-containing protein</fullName>
    </recommendedName>
</protein>
<feature type="compositionally biased region" description="Low complexity" evidence="8">
    <location>
        <begin position="782"/>
        <end position="808"/>
    </location>
</feature>
<dbReference type="CDD" id="cd03213">
    <property type="entry name" value="ABCG_EPDR"/>
    <property type="match status" value="1"/>
</dbReference>
<evidence type="ECO:0000256" key="8">
    <source>
        <dbReference type="SAM" id="MobiDB-lite"/>
    </source>
</evidence>
<gene>
    <name evidence="11" type="ORF">WJX75_002663</name>
</gene>
<keyword evidence="7 9" id="KW-0472">Membrane</keyword>
<dbReference type="InterPro" id="IPR003593">
    <property type="entry name" value="AAA+_ATPase"/>
</dbReference>
<evidence type="ECO:0000259" key="10">
    <source>
        <dbReference type="PROSITE" id="PS50893"/>
    </source>
</evidence>
<evidence type="ECO:0000256" key="4">
    <source>
        <dbReference type="ARBA" id="ARBA00022741"/>
    </source>
</evidence>
<dbReference type="Pfam" id="PF01061">
    <property type="entry name" value="ABC2_membrane"/>
    <property type="match status" value="1"/>
</dbReference>
<comment type="caution">
    <text evidence="11">The sequence shown here is derived from an EMBL/GenBank/DDBJ whole genome shotgun (WGS) entry which is preliminary data.</text>
</comment>
<feature type="compositionally biased region" description="Basic and acidic residues" evidence="8">
    <location>
        <begin position="424"/>
        <end position="437"/>
    </location>
</feature>
<name>A0ABR2YZY9_9CHLO</name>
<feature type="transmembrane region" description="Helical" evidence="9">
    <location>
        <begin position="606"/>
        <end position="630"/>
    </location>
</feature>
<dbReference type="Gene3D" id="3.40.50.300">
    <property type="entry name" value="P-loop containing nucleotide triphosphate hydrolases"/>
    <property type="match status" value="1"/>
</dbReference>
<feature type="transmembrane region" description="Helical" evidence="9">
    <location>
        <begin position="860"/>
        <end position="884"/>
    </location>
</feature>
<dbReference type="InterPro" id="IPR013525">
    <property type="entry name" value="ABC2_TM"/>
</dbReference>
<feature type="transmembrane region" description="Helical" evidence="9">
    <location>
        <begin position="642"/>
        <end position="667"/>
    </location>
</feature>
<keyword evidence="5" id="KW-0067">ATP-binding</keyword>
<evidence type="ECO:0000256" key="7">
    <source>
        <dbReference type="ARBA" id="ARBA00023136"/>
    </source>
</evidence>
<feature type="transmembrane region" description="Helical" evidence="9">
    <location>
        <begin position="536"/>
        <end position="553"/>
    </location>
</feature>
<dbReference type="Proteomes" id="UP001491310">
    <property type="component" value="Unassembled WGS sequence"/>
</dbReference>
<reference evidence="11 12" key="1">
    <citation type="journal article" date="2024" name="Nat. Commun.">
        <title>Phylogenomics reveals the evolutionary origins of lichenization in chlorophyte algae.</title>
        <authorList>
            <person name="Puginier C."/>
            <person name="Libourel C."/>
            <person name="Otte J."/>
            <person name="Skaloud P."/>
            <person name="Haon M."/>
            <person name="Grisel S."/>
            <person name="Petersen M."/>
            <person name="Berrin J.G."/>
            <person name="Delaux P.M."/>
            <person name="Dal Grande F."/>
            <person name="Keller J."/>
        </authorList>
    </citation>
    <scope>NUCLEOTIDE SEQUENCE [LARGE SCALE GENOMIC DNA]</scope>
    <source>
        <strain evidence="11 12">SAG 216-7</strain>
    </source>
</reference>
<keyword evidence="2" id="KW-0813">Transport</keyword>
<dbReference type="PANTHER" id="PTHR48041">
    <property type="entry name" value="ABC TRANSPORTER G FAMILY MEMBER 28"/>
    <property type="match status" value="1"/>
</dbReference>
<keyword evidence="12" id="KW-1185">Reference proteome</keyword>
<feature type="transmembrane region" description="Helical" evidence="9">
    <location>
        <begin position="673"/>
        <end position="694"/>
    </location>
</feature>
<feature type="transmembrane region" description="Helical" evidence="9">
    <location>
        <begin position="565"/>
        <end position="586"/>
    </location>
</feature>
<evidence type="ECO:0000313" key="11">
    <source>
        <dbReference type="EMBL" id="KAK9917276.1"/>
    </source>
</evidence>
<dbReference type="InterPro" id="IPR027417">
    <property type="entry name" value="P-loop_NTPase"/>
</dbReference>
<dbReference type="InterPro" id="IPR017871">
    <property type="entry name" value="ABC_transporter-like_CS"/>
</dbReference>